<evidence type="ECO:0000313" key="3">
    <source>
        <dbReference type="Proteomes" id="UP000078504"/>
    </source>
</evidence>
<dbReference type="InterPro" id="IPR009628">
    <property type="entry name" value="Phage_tape_measure_N"/>
</dbReference>
<reference evidence="2 3" key="1">
    <citation type="submission" date="2016-04" db="EMBL/GenBank/DDBJ databases">
        <title>ATOL: Assembling a taxonomically balanced genome-scale reconstruction of the evolutionary history of the Enterobacteriaceae.</title>
        <authorList>
            <person name="Plunkett G.III."/>
            <person name="Neeno-Eckwall E.C."/>
            <person name="Glasner J.D."/>
            <person name="Perna N.T."/>
        </authorList>
    </citation>
    <scope>NUCLEOTIDE SEQUENCE [LARGE SCALE GENOMIC DNA]</scope>
    <source>
        <strain evidence="2 3">ATCC 51604</strain>
    </source>
</reference>
<dbReference type="RefSeq" id="WP_064519059.1">
    <property type="nucleotide sequence ID" value="NZ_LXEP01000046.1"/>
</dbReference>
<proteinExistence type="predicted"/>
<dbReference type="Proteomes" id="UP000078504">
    <property type="component" value="Unassembled WGS sequence"/>
</dbReference>
<accession>A0A1B7HMC7</accession>
<evidence type="ECO:0000313" key="2">
    <source>
        <dbReference type="EMBL" id="OAT16784.1"/>
    </source>
</evidence>
<dbReference type="EMBL" id="LXEP01000046">
    <property type="protein sequence ID" value="OAT16784.1"/>
    <property type="molecule type" value="Genomic_DNA"/>
</dbReference>
<dbReference type="Pfam" id="PF06791">
    <property type="entry name" value="TMP_2"/>
    <property type="match status" value="1"/>
</dbReference>
<dbReference type="PATRIC" id="fig|1354253.4.peg.4630"/>
<comment type="caution">
    <text evidence="2">The sequence shown here is derived from an EMBL/GenBank/DDBJ whole genome shotgun (WGS) entry which is preliminary data.</text>
</comment>
<protein>
    <submittedName>
        <fullName evidence="2">Phage tail length tape-measure protein</fullName>
    </submittedName>
</protein>
<feature type="domain" description="Bacteriophage tail tape measure N-terminal" evidence="1">
    <location>
        <begin position="212"/>
        <end position="421"/>
    </location>
</feature>
<dbReference type="AlphaFoldDB" id="A0A1B7HMC7"/>
<evidence type="ECO:0000259" key="1">
    <source>
        <dbReference type="Pfam" id="PF06791"/>
    </source>
</evidence>
<name>A0A1B7HMC7_9ENTR</name>
<sequence length="456" mass="48673">MAQSVGDLIVNLDVDNTRFTEQMERVIRHTGSFGKAANDASAQAQQMADRQASALKSLLNSIDPTTKAFSNLDDQYTALQQHLNAGRIDASQFEYYNHILDESLTKLVDVGDAQEKVAEQARRTAAAESAATKRFLEGIDPTLRAFNRLDESVAELHQRFESGFIPEAQFKSTLAMLEQQRAKLYEVGDAAELTESAMGGMPAALSRHEIAAKRAGISVGQYTQALRFLPMQMTDVVTQLAGGQNPLLILIQQGGQVKDAFGGIRPAMVAMGDSLKGLIGVLNPVNLAIAVAVATLVAIPSSMAFASSSLGDIQKSLIMTGAAAFASAGDMANASERIGNATNTSFAATSSLMAELVQKGKYTGKQIEVITKATLDWGRATGETKDKVEGFFSQIADDPVQSMKALNNQFDFLSKAQAEHIATLDKAGQHTQAVTAKRDLVLTCPSILVVSPAQAS</sequence>
<organism evidence="2 3">
    <name type="scientific">Buttiauxella gaviniae ATCC 51604</name>
    <dbReference type="NCBI Taxonomy" id="1354253"/>
    <lineage>
        <taxon>Bacteria</taxon>
        <taxon>Pseudomonadati</taxon>
        <taxon>Pseudomonadota</taxon>
        <taxon>Gammaproteobacteria</taxon>
        <taxon>Enterobacterales</taxon>
        <taxon>Enterobacteriaceae</taxon>
        <taxon>Buttiauxella</taxon>
    </lineage>
</organism>
<gene>
    <name evidence="2" type="ORF">M977_04506</name>
</gene>